<accession>A0A1I1TF13</accession>
<dbReference type="InterPro" id="IPR020449">
    <property type="entry name" value="Tscrpt_reg_AraC-type_HTH"/>
</dbReference>
<dbReference type="STRING" id="910347.SAMN05421773_11965"/>
<dbReference type="PANTHER" id="PTHR46796">
    <property type="entry name" value="HTH-TYPE TRANSCRIPTIONAL ACTIVATOR RHAS-RELATED"/>
    <property type="match status" value="1"/>
</dbReference>
<dbReference type="InterPro" id="IPR050204">
    <property type="entry name" value="AraC_XylS_family_regulators"/>
</dbReference>
<feature type="domain" description="HTH araC/xylS-type" evidence="4">
    <location>
        <begin position="8"/>
        <end position="106"/>
    </location>
</feature>
<dbReference type="PRINTS" id="PR00032">
    <property type="entry name" value="HTHARAC"/>
</dbReference>
<keyword evidence="6" id="KW-1185">Reference proteome</keyword>
<dbReference type="Gene3D" id="1.10.10.60">
    <property type="entry name" value="Homeodomain-like"/>
    <property type="match status" value="2"/>
</dbReference>
<evidence type="ECO:0000313" key="6">
    <source>
        <dbReference type="Proteomes" id="UP000199207"/>
    </source>
</evidence>
<name>A0A1I1TF13_9ACTN</name>
<dbReference type="Proteomes" id="UP000199207">
    <property type="component" value="Unassembled WGS sequence"/>
</dbReference>
<gene>
    <name evidence="5" type="ORF">SAMN05421773_11965</name>
</gene>
<dbReference type="SUPFAM" id="SSF46689">
    <property type="entry name" value="Homeodomain-like"/>
    <property type="match status" value="2"/>
</dbReference>
<keyword evidence="3" id="KW-0804">Transcription</keyword>
<proteinExistence type="predicted"/>
<dbReference type="OrthoDB" id="2060755at2"/>
<keyword evidence="2" id="KW-0238">DNA-binding</keyword>
<keyword evidence="1" id="KW-0805">Transcription regulation</keyword>
<dbReference type="GO" id="GO:0003700">
    <property type="term" value="F:DNA-binding transcription factor activity"/>
    <property type="evidence" value="ECO:0007669"/>
    <property type="project" value="InterPro"/>
</dbReference>
<dbReference type="Pfam" id="PF12833">
    <property type="entry name" value="HTH_18"/>
    <property type="match status" value="1"/>
</dbReference>
<evidence type="ECO:0000313" key="5">
    <source>
        <dbReference type="EMBL" id="SFD57154.1"/>
    </source>
</evidence>
<dbReference type="InterPro" id="IPR009057">
    <property type="entry name" value="Homeodomain-like_sf"/>
</dbReference>
<dbReference type="AlphaFoldDB" id="A0A1I1TF13"/>
<organism evidence="5 6">
    <name type="scientific">Streptomyces aidingensis</name>
    <dbReference type="NCBI Taxonomy" id="910347"/>
    <lineage>
        <taxon>Bacteria</taxon>
        <taxon>Bacillati</taxon>
        <taxon>Actinomycetota</taxon>
        <taxon>Actinomycetes</taxon>
        <taxon>Kitasatosporales</taxon>
        <taxon>Streptomycetaceae</taxon>
        <taxon>Streptomyces</taxon>
    </lineage>
</organism>
<evidence type="ECO:0000259" key="4">
    <source>
        <dbReference type="PROSITE" id="PS01124"/>
    </source>
</evidence>
<protein>
    <submittedName>
        <fullName evidence="5">Helix-turn-helix domain-containing protein</fullName>
    </submittedName>
</protein>
<reference evidence="5 6" key="1">
    <citation type="submission" date="2016-10" db="EMBL/GenBank/DDBJ databases">
        <authorList>
            <person name="de Groot N.N."/>
        </authorList>
    </citation>
    <scope>NUCLEOTIDE SEQUENCE [LARGE SCALE GENOMIC DNA]</scope>
    <source>
        <strain evidence="5 6">CGMCC 4.5739</strain>
    </source>
</reference>
<dbReference type="GO" id="GO:0043565">
    <property type="term" value="F:sequence-specific DNA binding"/>
    <property type="evidence" value="ECO:0007669"/>
    <property type="project" value="InterPro"/>
</dbReference>
<sequence length="150" mass="16721">MVRLRQLRRAKDLMDRDWSQPLDIDAVAAHAGYSPYHFVRAFKAAYGESPGQYLSRRRIERAGELLRTASLSVTEICHLVGFHSLGSFSRTFKRRTGLSPSEYRDRHPHRGSALIPGCFALLWTGGFPARAPGAQQRNSGEAGARRPSLG</sequence>
<dbReference type="InterPro" id="IPR018060">
    <property type="entry name" value="HTH_AraC"/>
</dbReference>
<evidence type="ECO:0000256" key="3">
    <source>
        <dbReference type="ARBA" id="ARBA00023163"/>
    </source>
</evidence>
<evidence type="ECO:0000256" key="1">
    <source>
        <dbReference type="ARBA" id="ARBA00023015"/>
    </source>
</evidence>
<evidence type="ECO:0000256" key="2">
    <source>
        <dbReference type="ARBA" id="ARBA00023125"/>
    </source>
</evidence>
<dbReference type="EMBL" id="FOLM01000019">
    <property type="protein sequence ID" value="SFD57154.1"/>
    <property type="molecule type" value="Genomic_DNA"/>
</dbReference>
<dbReference type="SMART" id="SM00342">
    <property type="entry name" value="HTH_ARAC"/>
    <property type="match status" value="1"/>
</dbReference>
<dbReference type="PROSITE" id="PS01124">
    <property type="entry name" value="HTH_ARAC_FAMILY_2"/>
    <property type="match status" value="1"/>
</dbReference>